<sequence>MSVVVERATEVTPELISAFELLIPQLSSSNPPPTAKELQEIVSSEASVLFIARVEGKIVGSLTLATFRIPTGLRAWIEDVVVDGSARGHGVGEALNTAAIEEARSRGAVTVDLTSRPSREAANRLYQRLGFVQRETNVYRYSL</sequence>
<dbReference type="CDD" id="cd04301">
    <property type="entry name" value="NAT_SF"/>
    <property type="match status" value="1"/>
</dbReference>
<dbReference type="InterPro" id="IPR050832">
    <property type="entry name" value="Bact_Acetyltransf"/>
</dbReference>
<dbReference type="Pfam" id="PF00583">
    <property type="entry name" value="Acetyltransf_1"/>
    <property type="match status" value="1"/>
</dbReference>
<evidence type="ECO:0000259" key="3">
    <source>
        <dbReference type="PROSITE" id="PS51186"/>
    </source>
</evidence>
<protein>
    <submittedName>
        <fullName evidence="4">Unannotated protein</fullName>
    </submittedName>
</protein>
<feature type="domain" description="N-acetyltransferase" evidence="3">
    <location>
        <begin position="3"/>
        <end position="143"/>
    </location>
</feature>
<evidence type="ECO:0000256" key="1">
    <source>
        <dbReference type="ARBA" id="ARBA00022679"/>
    </source>
</evidence>
<reference evidence="4" key="1">
    <citation type="submission" date="2020-05" db="EMBL/GenBank/DDBJ databases">
        <authorList>
            <person name="Chiriac C."/>
            <person name="Salcher M."/>
            <person name="Ghai R."/>
            <person name="Kavagutti S V."/>
        </authorList>
    </citation>
    <scope>NUCLEOTIDE SEQUENCE</scope>
</reference>
<dbReference type="GO" id="GO:0016747">
    <property type="term" value="F:acyltransferase activity, transferring groups other than amino-acyl groups"/>
    <property type="evidence" value="ECO:0007669"/>
    <property type="project" value="InterPro"/>
</dbReference>
<name>A0A6J6IG22_9ZZZZ</name>
<dbReference type="EMBL" id="CAEZUX010000152">
    <property type="protein sequence ID" value="CAB4621378.1"/>
    <property type="molecule type" value="Genomic_DNA"/>
</dbReference>
<keyword evidence="1" id="KW-0808">Transferase</keyword>
<dbReference type="PROSITE" id="PS51186">
    <property type="entry name" value="GNAT"/>
    <property type="match status" value="1"/>
</dbReference>
<keyword evidence="2" id="KW-0012">Acyltransferase</keyword>
<dbReference type="PANTHER" id="PTHR43877">
    <property type="entry name" value="AMINOALKYLPHOSPHONATE N-ACETYLTRANSFERASE-RELATED-RELATED"/>
    <property type="match status" value="1"/>
</dbReference>
<dbReference type="Gene3D" id="3.40.630.30">
    <property type="match status" value="1"/>
</dbReference>
<proteinExistence type="predicted"/>
<dbReference type="AlphaFoldDB" id="A0A6J6IG22"/>
<dbReference type="InterPro" id="IPR000182">
    <property type="entry name" value="GNAT_dom"/>
</dbReference>
<gene>
    <name evidence="4" type="ORF">UFOPK1874_01071</name>
</gene>
<organism evidence="4">
    <name type="scientific">freshwater metagenome</name>
    <dbReference type="NCBI Taxonomy" id="449393"/>
    <lineage>
        <taxon>unclassified sequences</taxon>
        <taxon>metagenomes</taxon>
        <taxon>ecological metagenomes</taxon>
    </lineage>
</organism>
<dbReference type="InterPro" id="IPR016181">
    <property type="entry name" value="Acyl_CoA_acyltransferase"/>
</dbReference>
<evidence type="ECO:0000313" key="4">
    <source>
        <dbReference type="EMBL" id="CAB4621378.1"/>
    </source>
</evidence>
<dbReference type="SUPFAM" id="SSF55729">
    <property type="entry name" value="Acyl-CoA N-acyltransferases (Nat)"/>
    <property type="match status" value="1"/>
</dbReference>
<accession>A0A6J6IG22</accession>
<evidence type="ECO:0000256" key="2">
    <source>
        <dbReference type="ARBA" id="ARBA00023315"/>
    </source>
</evidence>